<evidence type="ECO:0000256" key="10">
    <source>
        <dbReference type="ARBA" id="ARBA00048473"/>
    </source>
</evidence>
<keyword evidence="7 11" id="KW-1133">Transmembrane helix</keyword>
<dbReference type="PANTHER" id="PTHR13131">
    <property type="entry name" value="CYSTINOSIN"/>
    <property type="match status" value="1"/>
</dbReference>
<comment type="caution">
    <text evidence="12">The sequence shown here is derived from an EMBL/GenBank/DDBJ whole genome shotgun (WGS) entry which is preliminary data.</text>
</comment>
<comment type="subcellular location">
    <subcellularLocation>
        <location evidence="1">Lysosome membrane</location>
        <topology evidence="1">Multi-pass membrane protein</topology>
    </subcellularLocation>
</comment>
<dbReference type="Gene3D" id="1.20.1280.290">
    <property type="match status" value="2"/>
</dbReference>
<feature type="transmembrane region" description="Helical" evidence="11">
    <location>
        <begin position="12"/>
        <end position="32"/>
    </location>
</feature>
<feature type="transmembrane region" description="Helical" evidence="11">
    <location>
        <begin position="132"/>
        <end position="152"/>
    </location>
</feature>
<evidence type="ECO:0000313" key="12">
    <source>
        <dbReference type="EMBL" id="KAF2440261.1"/>
    </source>
</evidence>
<organism evidence="12 13">
    <name type="scientific">Karstenula rhodostoma CBS 690.94</name>
    <dbReference type="NCBI Taxonomy" id="1392251"/>
    <lineage>
        <taxon>Eukaryota</taxon>
        <taxon>Fungi</taxon>
        <taxon>Dikarya</taxon>
        <taxon>Ascomycota</taxon>
        <taxon>Pezizomycotina</taxon>
        <taxon>Dothideomycetes</taxon>
        <taxon>Pleosporomycetidae</taxon>
        <taxon>Pleosporales</taxon>
        <taxon>Massarineae</taxon>
        <taxon>Didymosphaeriaceae</taxon>
        <taxon>Karstenula</taxon>
    </lineage>
</organism>
<dbReference type="Proteomes" id="UP000799764">
    <property type="component" value="Unassembled WGS sequence"/>
</dbReference>
<feature type="transmembrane region" description="Helical" evidence="11">
    <location>
        <begin position="203"/>
        <end position="222"/>
    </location>
</feature>
<dbReference type="GO" id="GO:0015184">
    <property type="term" value="F:L-cystine transmembrane transporter activity"/>
    <property type="evidence" value="ECO:0007669"/>
    <property type="project" value="TreeGrafter"/>
</dbReference>
<gene>
    <name evidence="12" type="ORF">P171DRAFT_419828</name>
</gene>
<dbReference type="EMBL" id="MU001507">
    <property type="protein sequence ID" value="KAF2440261.1"/>
    <property type="molecule type" value="Genomic_DNA"/>
</dbReference>
<dbReference type="NCBIfam" id="TIGR00951">
    <property type="entry name" value="2A43"/>
    <property type="match status" value="1"/>
</dbReference>
<evidence type="ECO:0000256" key="7">
    <source>
        <dbReference type="ARBA" id="ARBA00022989"/>
    </source>
</evidence>
<evidence type="ECO:0000313" key="13">
    <source>
        <dbReference type="Proteomes" id="UP000799764"/>
    </source>
</evidence>
<evidence type="ECO:0000256" key="3">
    <source>
        <dbReference type="ARBA" id="ARBA00022448"/>
    </source>
</evidence>
<dbReference type="InterPro" id="IPR006603">
    <property type="entry name" value="PQ-loop_rpt"/>
</dbReference>
<dbReference type="OrthoDB" id="75720at2759"/>
<dbReference type="GO" id="GO:0005774">
    <property type="term" value="C:vacuolar membrane"/>
    <property type="evidence" value="ECO:0007669"/>
    <property type="project" value="TreeGrafter"/>
</dbReference>
<keyword evidence="8 11" id="KW-0472">Membrane</keyword>
<name>A0A9P4PC23_9PLEO</name>
<feature type="transmembrane region" description="Helical" evidence="11">
    <location>
        <begin position="164"/>
        <end position="183"/>
    </location>
</feature>
<dbReference type="SMART" id="SM00679">
    <property type="entry name" value="CTNS"/>
    <property type="match status" value="2"/>
</dbReference>
<dbReference type="FunFam" id="1.20.1280.290:FF:000016">
    <property type="entry name" value="Cystinosin homolog"/>
    <property type="match status" value="1"/>
</dbReference>
<keyword evidence="4 11" id="KW-0812">Transmembrane</keyword>
<keyword evidence="13" id="KW-1185">Reference proteome</keyword>
<dbReference type="PANTHER" id="PTHR13131:SF5">
    <property type="entry name" value="CYSTINOSIN"/>
    <property type="match status" value="1"/>
</dbReference>
<evidence type="ECO:0000256" key="5">
    <source>
        <dbReference type="ARBA" id="ARBA00022737"/>
    </source>
</evidence>
<dbReference type="Pfam" id="PF04193">
    <property type="entry name" value="PQ-loop"/>
    <property type="match status" value="2"/>
</dbReference>
<dbReference type="AlphaFoldDB" id="A0A9P4PC23"/>
<comment type="catalytic activity">
    <reaction evidence="10">
        <text>L-cystine(out) + H(+)(out) = L-cystine(in) + H(+)(in)</text>
        <dbReference type="Rhea" id="RHEA:66172"/>
        <dbReference type="ChEBI" id="CHEBI:15378"/>
        <dbReference type="ChEBI" id="CHEBI:35491"/>
    </reaction>
    <physiologicalReaction direction="left-to-right" evidence="10">
        <dbReference type="Rhea" id="RHEA:66173"/>
    </physiologicalReaction>
</comment>
<evidence type="ECO:0000256" key="8">
    <source>
        <dbReference type="ARBA" id="ARBA00023136"/>
    </source>
</evidence>
<evidence type="ECO:0000256" key="9">
    <source>
        <dbReference type="ARBA" id="ARBA00023228"/>
    </source>
</evidence>
<feature type="transmembrane region" description="Helical" evidence="11">
    <location>
        <begin position="44"/>
        <end position="65"/>
    </location>
</feature>
<feature type="transmembrane region" description="Helical" evidence="11">
    <location>
        <begin position="242"/>
        <end position="261"/>
    </location>
</feature>
<keyword evidence="5" id="KW-0677">Repeat</keyword>
<sequence length="284" mass="31979">MPETDSELVMFLHALSRILGWAYFLSWSASFYPQALNNWRRKSTLGLAVDFPTLNVLGFTCYAINTATFLYSPTIRSQYAYRHPTAPENTVQFNDFLFAGHGAFMCVILYSQFYTWIWGFKVGARQKASKGALGIFWGCVLAILVTVFLAQVAGKDSGHDPSGWAWIDVIYALGYVKLITVVVKYIPQAWVNFKRKSTDGWSIYPMLLDFAGGWLSLAQLVLDSSLQNDWSGITGNPVKFGLGNITIVFDIVFFVQHYILYRHPAKSAEEEEEDGTDERVGLLS</sequence>
<accession>A0A9P4PC23</accession>
<evidence type="ECO:0000256" key="11">
    <source>
        <dbReference type="SAM" id="Phobius"/>
    </source>
</evidence>
<evidence type="ECO:0000256" key="2">
    <source>
        <dbReference type="ARBA" id="ARBA00006855"/>
    </source>
</evidence>
<keyword evidence="3" id="KW-0813">Transport</keyword>
<keyword evidence="6" id="KW-0769">Symport</keyword>
<dbReference type="GO" id="GO:0000324">
    <property type="term" value="C:fungal-type vacuole"/>
    <property type="evidence" value="ECO:0007669"/>
    <property type="project" value="TreeGrafter"/>
</dbReference>
<protein>
    <submittedName>
        <fullName evidence="12">L-cystine transporter-like protein</fullName>
    </submittedName>
</protein>
<feature type="transmembrane region" description="Helical" evidence="11">
    <location>
        <begin position="96"/>
        <end position="120"/>
    </location>
</feature>
<evidence type="ECO:0000256" key="4">
    <source>
        <dbReference type="ARBA" id="ARBA00022692"/>
    </source>
</evidence>
<comment type="similarity">
    <text evidence="2">Belongs to the cystinosin family.</text>
</comment>
<evidence type="ECO:0000256" key="1">
    <source>
        <dbReference type="ARBA" id="ARBA00004155"/>
    </source>
</evidence>
<dbReference type="GO" id="GO:0015293">
    <property type="term" value="F:symporter activity"/>
    <property type="evidence" value="ECO:0007669"/>
    <property type="project" value="UniProtKB-KW"/>
</dbReference>
<dbReference type="InterPro" id="IPR005282">
    <property type="entry name" value="LC_transporter"/>
</dbReference>
<proteinExistence type="inferred from homology"/>
<reference evidence="12" key="1">
    <citation type="journal article" date="2020" name="Stud. Mycol.">
        <title>101 Dothideomycetes genomes: a test case for predicting lifestyles and emergence of pathogens.</title>
        <authorList>
            <person name="Haridas S."/>
            <person name="Albert R."/>
            <person name="Binder M."/>
            <person name="Bloem J."/>
            <person name="Labutti K."/>
            <person name="Salamov A."/>
            <person name="Andreopoulos B."/>
            <person name="Baker S."/>
            <person name="Barry K."/>
            <person name="Bills G."/>
            <person name="Bluhm B."/>
            <person name="Cannon C."/>
            <person name="Castanera R."/>
            <person name="Culley D."/>
            <person name="Daum C."/>
            <person name="Ezra D."/>
            <person name="Gonzalez J."/>
            <person name="Henrissat B."/>
            <person name="Kuo A."/>
            <person name="Liang C."/>
            <person name="Lipzen A."/>
            <person name="Lutzoni F."/>
            <person name="Magnuson J."/>
            <person name="Mondo S."/>
            <person name="Nolan M."/>
            <person name="Ohm R."/>
            <person name="Pangilinan J."/>
            <person name="Park H.-J."/>
            <person name="Ramirez L."/>
            <person name="Alfaro M."/>
            <person name="Sun H."/>
            <person name="Tritt A."/>
            <person name="Yoshinaga Y."/>
            <person name="Zwiers L.-H."/>
            <person name="Turgeon B."/>
            <person name="Goodwin S."/>
            <person name="Spatafora J."/>
            <person name="Crous P."/>
            <person name="Grigoriev I."/>
        </authorList>
    </citation>
    <scope>NUCLEOTIDE SEQUENCE</scope>
    <source>
        <strain evidence="12">CBS 690.94</strain>
    </source>
</reference>
<keyword evidence="9" id="KW-0458">Lysosome</keyword>
<evidence type="ECO:0000256" key="6">
    <source>
        <dbReference type="ARBA" id="ARBA00022847"/>
    </source>
</evidence>